<feature type="chain" id="PRO_5047447288" description="Altered inheritance of mitochondria protein 6" evidence="2">
    <location>
        <begin position="27"/>
        <end position="294"/>
    </location>
</feature>
<evidence type="ECO:0000256" key="1">
    <source>
        <dbReference type="ARBA" id="ARBA00014286"/>
    </source>
</evidence>
<protein>
    <recommendedName>
        <fullName evidence="1">Altered inheritance of mitochondria protein 6</fullName>
    </recommendedName>
</protein>
<reference evidence="3 4" key="1">
    <citation type="submission" date="2021-01" db="EMBL/GenBank/DDBJ databases">
        <title>Genome Sequencing of Type Strains.</title>
        <authorList>
            <person name="Lemaire J.F."/>
            <person name="Inderbitzin P."/>
            <person name="Collins S.B."/>
            <person name="Wespe N."/>
            <person name="Knight-Connoni V."/>
        </authorList>
    </citation>
    <scope>NUCLEOTIDE SEQUENCE [LARGE SCALE GENOMIC DNA]</scope>
    <source>
        <strain evidence="3 4">DSM 14730</strain>
    </source>
</reference>
<dbReference type="RefSeq" id="WP_188403341.1">
    <property type="nucleotide sequence ID" value="NZ_BMCE01000002.1"/>
</dbReference>
<name>A0ABS2ZA13_9BACL</name>
<keyword evidence="2" id="KW-0732">Signal</keyword>
<evidence type="ECO:0000313" key="4">
    <source>
        <dbReference type="Proteomes" id="UP001319060"/>
    </source>
</evidence>
<dbReference type="Proteomes" id="UP001319060">
    <property type="component" value="Unassembled WGS sequence"/>
</dbReference>
<dbReference type="SUPFAM" id="SSF51695">
    <property type="entry name" value="PLC-like phosphodiesterases"/>
    <property type="match status" value="1"/>
</dbReference>
<dbReference type="InterPro" id="IPR051236">
    <property type="entry name" value="HAT_RTT109-like"/>
</dbReference>
<dbReference type="InterPro" id="IPR017946">
    <property type="entry name" value="PLC-like_Pdiesterase_TIM-brl"/>
</dbReference>
<dbReference type="PANTHER" id="PTHR31571">
    <property type="entry name" value="ALTERED INHERITANCE OF MITOCHONDRIA PROTEIN 6"/>
    <property type="match status" value="1"/>
</dbReference>
<sequence length="294" mass="33890">MKKLRLFISLMLLAVAMPVSTTIALAETDSNKENPVPLAKAHAHNDYEHERPLYDALDHGFTSVEADVWLEDGELLVAHDQVDVKPDRTLKSLYLEPLKQRVKQNKGSVYKNNEQDFLLWIDIKSEDVATYNKIHEELADYQKMLTKFSKVGVEQKAVTVIISGNRPRALMENQPVRYAAYDGRMSDLETQVSNTFLPVISDNWTKHFTWQGVGEMTSDEREKLERIVETAHKKGQIVRFWATPDLVPSTREAVWDELMKADVDVINTDHLPELQEYLMKNDSEPTKQHIDWQD</sequence>
<evidence type="ECO:0000313" key="3">
    <source>
        <dbReference type="EMBL" id="MBN3545018.1"/>
    </source>
</evidence>
<organism evidence="3 4">
    <name type="scientific">Fictibacillus barbaricus</name>
    <dbReference type="NCBI Taxonomy" id="182136"/>
    <lineage>
        <taxon>Bacteria</taxon>
        <taxon>Bacillati</taxon>
        <taxon>Bacillota</taxon>
        <taxon>Bacilli</taxon>
        <taxon>Bacillales</taxon>
        <taxon>Fictibacillaceae</taxon>
        <taxon>Fictibacillus</taxon>
    </lineage>
</organism>
<evidence type="ECO:0000256" key="2">
    <source>
        <dbReference type="SAM" id="SignalP"/>
    </source>
</evidence>
<dbReference type="CDD" id="cd08577">
    <property type="entry name" value="PI-PLCc_GDPD_SF_unchar3"/>
    <property type="match status" value="1"/>
</dbReference>
<dbReference type="EMBL" id="JAFHKS010000042">
    <property type="protein sequence ID" value="MBN3545018.1"/>
    <property type="molecule type" value="Genomic_DNA"/>
</dbReference>
<dbReference type="PANTHER" id="PTHR31571:SF1">
    <property type="entry name" value="ALTERED INHERITANCE OF MITOCHONDRIA PROTEIN 6"/>
    <property type="match status" value="1"/>
</dbReference>
<comment type="caution">
    <text evidence="3">The sequence shown here is derived from an EMBL/GenBank/DDBJ whole genome shotgun (WGS) entry which is preliminary data.</text>
</comment>
<feature type="signal peptide" evidence="2">
    <location>
        <begin position="1"/>
        <end position="26"/>
    </location>
</feature>
<accession>A0ABS2ZA13</accession>
<dbReference type="Pfam" id="PF13653">
    <property type="entry name" value="GDPD_2"/>
    <property type="match status" value="1"/>
</dbReference>
<keyword evidence="4" id="KW-1185">Reference proteome</keyword>
<gene>
    <name evidence="3" type="ORF">JYA64_06915</name>
</gene>
<proteinExistence type="predicted"/>
<dbReference type="Gene3D" id="3.20.20.190">
    <property type="entry name" value="Phosphatidylinositol (PI) phosphodiesterase"/>
    <property type="match status" value="1"/>
</dbReference>
<dbReference type="InterPro" id="IPR039559">
    <property type="entry name" value="AIM6_PI-PLC-like_dom"/>
</dbReference>